<evidence type="ECO:0000256" key="2">
    <source>
        <dbReference type="ARBA" id="ARBA00023242"/>
    </source>
</evidence>
<comment type="subcellular location">
    <subcellularLocation>
        <location evidence="1">Nucleus</location>
    </subcellularLocation>
</comment>
<dbReference type="CDD" id="cd00067">
    <property type="entry name" value="GAL4"/>
    <property type="match status" value="1"/>
</dbReference>
<dbReference type="Pfam" id="PF04082">
    <property type="entry name" value="Fungal_trans"/>
    <property type="match status" value="1"/>
</dbReference>
<gene>
    <name evidence="6" type="ORF">FB45DRAFT_933668</name>
</gene>
<feature type="region of interest" description="Disordered" evidence="4">
    <location>
        <begin position="91"/>
        <end position="124"/>
    </location>
</feature>
<dbReference type="GO" id="GO:0006351">
    <property type="term" value="P:DNA-templated transcription"/>
    <property type="evidence" value="ECO:0007669"/>
    <property type="project" value="InterPro"/>
</dbReference>
<accession>A0AAD7FFG4</accession>
<proteinExistence type="predicted"/>
<reference evidence="6" key="1">
    <citation type="submission" date="2023-03" db="EMBL/GenBank/DDBJ databases">
        <title>Massive genome expansion in bonnet fungi (Mycena s.s.) driven by repeated elements and novel gene families across ecological guilds.</title>
        <authorList>
            <consortium name="Lawrence Berkeley National Laboratory"/>
            <person name="Harder C.B."/>
            <person name="Miyauchi S."/>
            <person name="Viragh M."/>
            <person name="Kuo A."/>
            <person name="Thoen E."/>
            <person name="Andreopoulos B."/>
            <person name="Lu D."/>
            <person name="Skrede I."/>
            <person name="Drula E."/>
            <person name="Henrissat B."/>
            <person name="Morin E."/>
            <person name="Kohler A."/>
            <person name="Barry K."/>
            <person name="LaButti K."/>
            <person name="Morin E."/>
            <person name="Salamov A."/>
            <person name="Lipzen A."/>
            <person name="Mereny Z."/>
            <person name="Hegedus B."/>
            <person name="Baldrian P."/>
            <person name="Stursova M."/>
            <person name="Weitz H."/>
            <person name="Taylor A."/>
            <person name="Grigoriev I.V."/>
            <person name="Nagy L.G."/>
            <person name="Martin F."/>
            <person name="Kauserud H."/>
        </authorList>
    </citation>
    <scope>NUCLEOTIDE SEQUENCE</scope>
    <source>
        <strain evidence="6">9284</strain>
    </source>
</reference>
<keyword evidence="3" id="KW-0175">Coiled coil</keyword>
<sequence length="796" mass="87387">MPSVPTKEKTRKKPGRVPTSCAECRRLKFRCDKNVRDWHCRPQKQTHLCFSGKGNRFILSNTEELHDRIEELCGRIRELEDALRALQETVSDRPHPLLQTDPLHLKSHSQPVQGGPSPASSEQSTLVDEFNFNDPAPRSEEGNFIDSFGTLTLGLHGEGNFLGQTARSEYLLRALAKSPPTPVIPPPRLSRRIVELSFPDLDVVDQELGQEIYEHLPPLSEAMALVDVYVEHGAYLPTNLERKELLDGVLEVVYRAGSFQHLKSHQTFPLLFAVLATAALLDPKRPPCSMELREYYFLSRAALSIASPMRETTIPAIQALIHMAHYLDLSEWEGSSSNSAWIYIGTAIRLAYGVNLDSSRWSLCDDLSQQRRRAFWQLFIADSCLSLSLGRPPSLSTPYVGCSYPDDTRCPSDVPAAERDKEIGFFLWMCKYSSLMQSVMGVAFGAKPPSYSTVLCLDRKIRDFYVPVHLRPNCTPQVPAPTRIQQMQRFLILTAKENALLNLHRPYFTQALQDKPDDLANHRFIPSVMAAYRSAWRLIRSLVFIWEDSPQLIARVGYAWSPALSAAIVMCILVTRSPTSKMTKSSLEELDVLSRLFLDASASNRFAAHLQPAIASLAAQAHRAVDDTAPSDFPGCDVTPADLDRLGGKTHLIHPLVTNSKMDTGSPDSSNASPLRLPGMLSDSFPSGGGSGPMHPTIEQDMRSFELGEPSQFYDTFQLGIGMPEQYSGIGAGAGGMGMGMGGGPSGGGSQGSIFGPSPGAFGFGVPGAFSTMGGGGGTPPMLDATWQSFVEQLGF</sequence>
<dbReference type="SMART" id="SM00906">
    <property type="entry name" value="Fungal_trans"/>
    <property type="match status" value="1"/>
</dbReference>
<dbReference type="GO" id="GO:0005634">
    <property type="term" value="C:nucleus"/>
    <property type="evidence" value="ECO:0007669"/>
    <property type="project" value="UniProtKB-SubCell"/>
</dbReference>
<protein>
    <submittedName>
        <fullName evidence="6">Fungal-specific transcription factor domain-containing protein</fullName>
    </submittedName>
</protein>
<dbReference type="InterPro" id="IPR050613">
    <property type="entry name" value="Sec_Metabolite_Reg"/>
</dbReference>
<comment type="caution">
    <text evidence="6">The sequence shown here is derived from an EMBL/GenBank/DDBJ whole genome shotgun (WGS) entry which is preliminary data.</text>
</comment>
<dbReference type="Proteomes" id="UP001221142">
    <property type="component" value="Unassembled WGS sequence"/>
</dbReference>
<organism evidence="6 7">
    <name type="scientific">Roridomyces roridus</name>
    <dbReference type="NCBI Taxonomy" id="1738132"/>
    <lineage>
        <taxon>Eukaryota</taxon>
        <taxon>Fungi</taxon>
        <taxon>Dikarya</taxon>
        <taxon>Basidiomycota</taxon>
        <taxon>Agaricomycotina</taxon>
        <taxon>Agaricomycetes</taxon>
        <taxon>Agaricomycetidae</taxon>
        <taxon>Agaricales</taxon>
        <taxon>Marasmiineae</taxon>
        <taxon>Mycenaceae</taxon>
        <taxon>Roridomyces</taxon>
    </lineage>
</organism>
<feature type="domain" description="Xylanolytic transcriptional activator regulatory" evidence="5">
    <location>
        <begin position="340"/>
        <end position="411"/>
    </location>
</feature>
<evidence type="ECO:0000259" key="5">
    <source>
        <dbReference type="SMART" id="SM00906"/>
    </source>
</evidence>
<evidence type="ECO:0000256" key="1">
    <source>
        <dbReference type="ARBA" id="ARBA00004123"/>
    </source>
</evidence>
<dbReference type="GO" id="GO:0008270">
    <property type="term" value="F:zinc ion binding"/>
    <property type="evidence" value="ECO:0007669"/>
    <property type="project" value="InterPro"/>
</dbReference>
<feature type="compositionally biased region" description="Polar residues" evidence="4">
    <location>
        <begin position="108"/>
        <end position="124"/>
    </location>
</feature>
<dbReference type="InterPro" id="IPR001138">
    <property type="entry name" value="Zn2Cys6_DnaBD"/>
</dbReference>
<evidence type="ECO:0000313" key="6">
    <source>
        <dbReference type="EMBL" id="KAJ7617219.1"/>
    </source>
</evidence>
<dbReference type="AlphaFoldDB" id="A0AAD7FFG4"/>
<dbReference type="GO" id="GO:0003677">
    <property type="term" value="F:DNA binding"/>
    <property type="evidence" value="ECO:0007669"/>
    <property type="project" value="InterPro"/>
</dbReference>
<evidence type="ECO:0000256" key="3">
    <source>
        <dbReference type="SAM" id="Coils"/>
    </source>
</evidence>
<feature type="coiled-coil region" evidence="3">
    <location>
        <begin position="62"/>
        <end position="89"/>
    </location>
</feature>
<dbReference type="PANTHER" id="PTHR31001">
    <property type="entry name" value="UNCHARACTERIZED TRANSCRIPTIONAL REGULATORY PROTEIN"/>
    <property type="match status" value="1"/>
</dbReference>
<feature type="compositionally biased region" description="Polar residues" evidence="4">
    <location>
        <begin position="658"/>
        <end position="673"/>
    </location>
</feature>
<dbReference type="InterPro" id="IPR007219">
    <property type="entry name" value="XnlR_reg_dom"/>
</dbReference>
<name>A0AAD7FFG4_9AGAR</name>
<feature type="region of interest" description="Disordered" evidence="4">
    <location>
        <begin position="658"/>
        <end position="681"/>
    </location>
</feature>
<keyword evidence="7" id="KW-1185">Reference proteome</keyword>
<evidence type="ECO:0000313" key="7">
    <source>
        <dbReference type="Proteomes" id="UP001221142"/>
    </source>
</evidence>
<dbReference type="PANTHER" id="PTHR31001:SF56">
    <property type="entry name" value="ZN(2)-C6 FUNGAL-TYPE DOMAIN-CONTAINING PROTEIN"/>
    <property type="match status" value="1"/>
</dbReference>
<evidence type="ECO:0000256" key="4">
    <source>
        <dbReference type="SAM" id="MobiDB-lite"/>
    </source>
</evidence>
<dbReference type="CDD" id="cd12148">
    <property type="entry name" value="fungal_TF_MHR"/>
    <property type="match status" value="1"/>
</dbReference>
<keyword evidence="2" id="KW-0539">Nucleus</keyword>
<dbReference type="GO" id="GO:0000981">
    <property type="term" value="F:DNA-binding transcription factor activity, RNA polymerase II-specific"/>
    <property type="evidence" value="ECO:0007669"/>
    <property type="project" value="InterPro"/>
</dbReference>
<dbReference type="EMBL" id="JARKIF010000021">
    <property type="protein sequence ID" value="KAJ7617219.1"/>
    <property type="molecule type" value="Genomic_DNA"/>
</dbReference>